<gene>
    <name evidence="1" type="ORF">HCUR_01074</name>
</gene>
<reference evidence="1 2" key="1">
    <citation type="submission" date="2017-11" db="EMBL/GenBank/DDBJ databases">
        <title>Comparative genomic analysis of Holospora spp., intranuclear symbionts of paramecia.</title>
        <authorList>
            <person name="Garushyants S.K."/>
            <person name="Beliavskaya A."/>
            <person name="Malko D.B."/>
            <person name="Logacheva M.D."/>
            <person name="Rautian M.S."/>
            <person name="Gelfand M.S."/>
        </authorList>
    </citation>
    <scope>NUCLEOTIDE SEQUENCE [LARGE SCALE GENOMIC DNA]</scope>
    <source>
        <strain evidence="2">02AZ16</strain>
    </source>
</reference>
<name>A0A2S5R8A3_9PROT</name>
<dbReference type="EMBL" id="PHHC01000096">
    <property type="protein sequence ID" value="PPE03530.1"/>
    <property type="molecule type" value="Genomic_DNA"/>
</dbReference>
<keyword evidence="2" id="KW-1185">Reference proteome</keyword>
<sequence length="56" mass="6650">MTKKDVVKEMLLRIYAPNQFARQHFHKNSIVLSVYYSQDLGDKGVLKLVRVFYFLT</sequence>
<evidence type="ECO:0000313" key="1">
    <source>
        <dbReference type="EMBL" id="PPE03530.1"/>
    </source>
</evidence>
<proteinExistence type="predicted"/>
<dbReference type="Proteomes" id="UP000239425">
    <property type="component" value="Unassembled WGS sequence"/>
</dbReference>
<dbReference type="AlphaFoldDB" id="A0A2S5R8A3"/>
<accession>A0A2S5R8A3</accession>
<comment type="caution">
    <text evidence="1">The sequence shown here is derived from an EMBL/GenBank/DDBJ whole genome shotgun (WGS) entry which is preliminary data.</text>
</comment>
<evidence type="ECO:0000313" key="2">
    <source>
        <dbReference type="Proteomes" id="UP000239425"/>
    </source>
</evidence>
<dbReference type="RefSeq" id="WP_165780784.1">
    <property type="nucleotide sequence ID" value="NZ_PHHC01000096.1"/>
</dbReference>
<organism evidence="1 2">
    <name type="scientific">Holospora curviuscula</name>
    <dbReference type="NCBI Taxonomy" id="1082868"/>
    <lineage>
        <taxon>Bacteria</taxon>
        <taxon>Pseudomonadati</taxon>
        <taxon>Pseudomonadota</taxon>
        <taxon>Alphaproteobacteria</taxon>
        <taxon>Holosporales</taxon>
        <taxon>Holosporaceae</taxon>
        <taxon>Holospora</taxon>
    </lineage>
</organism>
<protein>
    <submittedName>
        <fullName evidence="1">Uncharacterized protein</fullName>
    </submittedName>
</protein>